<dbReference type="FunFam" id="2.120.10.100:FF:000001">
    <property type="entry name" value="Soluble calcium-activated nucleotidase 1"/>
    <property type="match status" value="1"/>
</dbReference>
<feature type="binding site" evidence="6">
    <location>
        <position position="162"/>
    </location>
    <ligand>
        <name>Ca(2+)</name>
        <dbReference type="ChEBI" id="CHEBI:29108"/>
    </ligand>
</feature>
<dbReference type="PANTHER" id="PTHR13023:SF3">
    <property type="entry name" value="SOLUBLE CALCIUM-ACTIVATED NUCLEOTIDASE 1"/>
    <property type="match status" value="1"/>
</dbReference>
<organism evidence="7 8">
    <name type="scientific">Aphanomyces astaci</name>
    <name type="common">Crayfish plague agent</name>
    <dbReference type="NCBI Taxonomy" id="112090"/>
    <lineage>
        <taxon>Eukaryota</taxon>
        <taxon>Sar</taxon>
        <taxon>Stramenopiles</taxon>
        <taxon>Oomycota</taxon>
        <taxon>Saprolegniomycetes</taxon>
        <taxon>Saprolegniales</taxon>
        <taxon>Verrucalvaceae</taxon>
        <taxon>Aphanomyces</taxon>
    </lineage>
</organism>
<keyword evidence="2 6" id="KW-0479">Metal-binding</keyword>
<dbReference type="VEuPathDB" id="FungiDB:H257_14029"/>
<dbReference type="InterPro" id="IPR009283">
    <property type="entry name" value="Apyrase"/>
</dbReference>
<accession>A0A397E9I1</accession>
<feature type="binding site" evidence="6">
    <location>
        <position position="347"/>
    </location>
    <ligand>
        <name>Ca(2+)</name>
        <dbReference type="ChEBI" id="CHEBI:29108"/>
    </ligand>
</feature>
<evidence type="ECO:0000313" key="7">
    <source>
        <dbReference type="EMBL" id="RHY76089.1"/>
    </source>
</evidence>
<reference evidence="7 8" key="1">
    <citation type="submission" date="2018-08" db="EMBL/GenBank/DDBJ databases">
        <title>Aphanomyces genome sequencing and annotation.</title>
        <authorList>
            <person name="Minardi D."/>
            <person name="Oidtmann B."/>
            <person name="Van Der Giezen M."/>
            <person name="Studholme D.J."/>
        </authorList>
    </citation>
    <scope>NUCLEOTIDE SEQUENCE [LARGE SCALE GENOMIC DNA]</scope>
    <source>
        <strain evidence="7 8">D2</strain>
    </source>
</reference>
<name>A0A397E9I1_APHAT</name>
<feature type="binding site" evidence="6">
    <location>
        <position position="401"/>
    </location>
    <ligand>
        <name>Ca(2+)</name>
        <dbReference type="ChEBI" id="CHEBI:29108"/>
    </ligand>
</feature>
<evidence type="ECO:0008006" key="9">
    <source>
        <dbReference type="Google" id="ProtNLM"/>
    </source>
</evidence>
<evidence type="ECO:0000313" key="8">
    <source>
        <dbReference type="Proteomes" id="UP000266643"/>
    </source>
</evidence>
<evidence type="ECO:0000256" key="1">
    <source>
        <dbReference type="ARBA" id="ARBA00001913"/>
    </source>
</evidence>
<dbReference type="AlphaFoldDB" id="A0A397E9I1"/>
<keyword evidence="4 6" id="KW-0106">Calcium</keyword>
<dbReference type="Gene3D" id="2.120.10.100">
    <property type="entry name" value="Apyrase"/>
    <property type="match status" value="1"/>
</dbReference>
<comment type="cofactor">
    <cofactor evidence="1 6">
        <name>Ca(2+)</name>
        <dbReference type="ChEBI" id="CHEBI:29108"/>
    </cofactor>
</comment>
<dbReference type="EMBL" id="QUTD01002382">
    <property type="protein sequence ID" value="RHY76089.1"/>
    <property type="molecule type" value="Genomic_DNA"/>
</dbReference>
<protein>
    <recommendedName>
        <fullName evidence="9">Soluble calcium-activated nucleotidase 1</fullName>
    </recommendedName>
</protein>
<dbReference type="InterPro" id="IPR036258">
    <property type="entry name" value="Apyrase_sf"/>
</dbReference>
<proteinExistence type="inferred from homology"/>
<evidence type="ECO:0000256" key="4">
    <source>
        <dbReference type="ARBA" id="ARBA00022837"/>
    </source>
</evidence>
<dbReference type="SUPFAM" id="SSF101887">
    <property type="entry name" value="Apyrase"/>
    <property type="match status" value="1"/>
</dbReference>
<keyword evidence="3" id="KW-0378">Hydrolase</keyword>
<feature type="binding site" evidence="6">
    <location>
        <position position="286"/>
    </location>
    <ligand>
        <name>Ca(2+)</name>
        <dbReference type="ChEBI" id="CHEBI:29108"/>
    </ligand>
</feature>
<dbReference type="GO" id="GO:0005509">
    <property type="term" value="F:calcium ion binding"/>
    <property type="evidence" value="ECO:0007669"/>
    <property type="project" value="InterPro"/>
</dbReference>
<dbReference type="Pfam" id="PF06079">
    <property type="entry name" value="Apyrase"/>
    <property type="match status" value="1"/>
</dbReference>
<comment type="caution">
    <text evidence="7">The sequence shown here is derived from an EMBL/GenBank/DDBJ whole genome shotgun (WGS) entry which is preliminary data.</text>
</comment>
<evidence type="ECO:0000256" key="6">
    <source>
        <dbReference type="PIRSR" id="PIRSR609283-1"/>
    </source>
</evidence>
<feature type="binding site" evidence="6">
    <location>
        <position position="218"/>
    </location>
    <ligand>
        <name>Ca(2+)</name>
        <dbReference type="ChEBI" id="CHEBI:29108"/>
    </ligand>
</feature>
<dbReference type="GO" id="GO:0030166">
    <property type="term" value="P:proteoglycan biosynthetic process"/>
    <property type="evidence" value="ECO:0007669"/>
    <property type="project" value="TreeGrafter"/>
</dbReference>
<evidence type="ECO:0000256" key="2">
    <source>
        <dbReference type="ARBA" id="ARBA00022723"/>
    </source>
</evidence>
<dbReference type="Proteomes" id="UP000266643">
    <property type="component" value="Unassembled WGS sequence"/>
</dbReference>
<feature type="binding site" evidence="6">
    <location>
        <position position="163"/>
    </location>
    <ligand>
        <name>Ca(2+)</name>
        <dbReference type="ChEBI" id="CHEBI:29108"/>
    </ligand>
</feature>
<gene>
    <name evidence="7" type="ORF">DYB30_014215</name>
</gene>
<sequence>MLGGLGLGLKQKRKTSTDFYMPPPSSSMIDRSRLRYGVLALLVFITVMSQSTLNTSLRSTPSFRVPPPPSTSQLAIAWEHLPDRFELGFVADLDKASKVSDSKKPLFQSYFQKAILQRHDRPDTSSVADSSAAAQFEYSVTWKDMATFSTTLNEAGRGFELSELAWFQGQLHSFDDRTGLVFRLDHFSMRDGPNDMRAVPVAIAMEGNGETTKGQKHEWATVKDGELFMGSIGKEFTAGAQVIHENNMWVSILSHNGAVRHENWTDRFRKVREAVGCGYPGYVIHEAIEWSAVHRQWFVLPRRVSTEVYDDVADEKRGSNLLIVASEDFTHVEVRKVGTITPERGFSSFKFVPGTHDSVIVALKSMENDATDAQAAYVTVFTVDGAVLMPETALPGSFKYEGVAFLHDY</sequence>
<dbReference type="GO" id="GO:0004382">
    <property type="term" value="F:GDP phosphatase activity"/>
    <property type="evidence" value="ECO:0007669"/>
    <property type="project" value="TreeGrafter"/>
</dbReference>
<evidence type="ECO:0000256" key="3">
    <source>
        <dbReference type="ARBA" id="ARBA00022801"/>
    </source>
</evidence>
<comment type="similarity">
    <text evidence="5">Belongs to the apyrase family.</text>
</comment>
<dbReference type="PANTHER" id="PTHR13023">
    <property type="entry name" value="APYRASE"/>
    <property type="match status" value="1"/>
</dbReference>
<dbReference type="GO" id="GO:0045134">
    <property type="term" value="F:UDP phosphatase activity"/>
    <property type="evidence" value="ECO:0007669"/>
    <property type="project" value="TreeGrafter"/>
</dbReference>
<evidence type="ECO:0000256" key="5">
    <source>
        <dbReference type="ARBA" id="ARBA00025738"/>
    </source>
</evidence>